<gene>
    <name evidence="15" type="ORF">SIL82_17635</name>
</gene>
<name>A0ABU4PPK0_9SPHN</name>
<keyword evidence="2 10" id="KW-0813">Transport</keyword>
<accession>A0ABU4PPK0</accession>
<keyword evidence="5 12" id="KW-0732">Signal</keyword>
<keyword evidence="3 10" id="KW-1134">Transmembrane beta strand</keyword>
<dbReference type="EMBL" id="JAWXXV010000001">
    <property type="protein sequence ID" value="MDX5986083.1"/>
    <property type="molecule type" value="Genomic_DNA"/>
</dbReference>
<dbReference type="InterPro" id="IPR037066">
    <property type="entry name" value="Plug_dom_sf"/>
</dbReference>
<dbReference type="InterPro" id="IPR039426">
    <property type="entry name" value="TonB-dep_rcpt-like"/>
</dbReference>
<evidence type="ECO:0000256" key="5">
    <source>
        <dbReference type="ARBA" id="ARBA00022729"/>
    </source>
</evidence>
<evidence type="ECO:0000256" key="8">
    <source>
        <dbReference type="ARBA" id="ARBA00023170"/>
    </source>
</evidence>
<organism evidence="15 16">
    <name type="scientific">Sphingomonas echinoides</name>
    <dbReference type="NCBI Taxonomy" id="59803"/>
    <lineage>
        <taxon>Bacteria</taxon>
        <taxon>Pseudomonadati</taxon>
        <taxon>Pseudomonadota</taxon>
        <taxon>Alphaproteobacteria</taxon>
        <taxon>Sphingomonadales</taxon>
        <taxon>Sphingomonadaceae</taxon>
        <taxon>Sphingomonas</taxon>
    </lineage>
</organism>
<dbReference type="Proteomes" id="UP001279660">
    <property type="component" value="Unassembled WGS sequence"/>
</dbReference>
<evidence type="ECO:0000259" key="13">
    <source>
        <dbReference type="Pfam" id="PF00593"/>
    </source>
</evidence>
<feature type="signal peptide" evidence="12">
    <location>
        <begin position="1"/>
        <end position="21"/>
    </location>
</feature>
<dbReference type="Gene3D" id="2.170.130.10">
    <property type="entry name" value="TonB-dependent receptor, plug domain"/>
    <property type="match status" value="1"/>
</dbReference>
<dbReference type="RefSeq" id="WP_010406794.1">
    <property type="nucleotide sequence ID" value="NZ_JAWXXV010000001.1"/>
</dbReference>
<dbReference type="InterPro" id="IPR000531">
    <property type="entry name" value="Beta-barrel_TonB"/>
</dbReference>
<dbReference type="InterPro" id="IPR012910">
    <property type="entry name" value="Plug_dom"/>
</dbReference>
<keyword evidence="9 10" id="KW-0998">Cell outer membrane</keyword>
<feature type="domain" description="TonB-dependent receptor-like beta-barrel" evidence="13">
    <location>
        <begin position="187"/>
        <end position="621"/>
    </location>
</feature>
<dbReference type="PANTHER" id="PTHR30069:SF29">
    <property type="entry name" value="HEMOGLOBIN AND HEMOGLOBIN-HAPTOGLOBIN-BINDING PROTEIN 1-RELATED"/>
    <property type="match status" value="1"/>
</dbReference>
<evidence type="ECO:0000256" key="10">
    <source>
        <dbReference type="PROSITE-ProRule" id="PRU01360"/>
    </source>
</evidence>
<keyword evidence="6 11" id="KW-0798">TonB box</keyword>
<evidence type="ECO:0000256" key="3">
    <source>
        <dbReference type="ARBA" id="ARBA00022452"/>
    </source>
</evidence>
<dbReference type="PROSITE" id="PS52016">
    <property type="entry name" value="TONB_DEPENDENT_REC_3"/>
    <property type="match status" value="1"/>
</dbReference>
<comment type="subcellular location">
    <subcellularLocation>
        <location evidence="1 10">Cell outer membrane</location>
        <topology evidence="1 10">Multi-pass membrane protein</topology>
    </subcellularLocation>
</comment>
<keyword evidence="7 10" id="KW-0472">Membrane</keyword>
<dbReference type="PANTHER" id="PTHR30069">
    <property type="entry name" value="TONB-DEPENDENT OUTER MEMBRANE RECEPTOR"/>
    <property type="match status" value="1"/>
</dbReference>
<comment type="caution">
    <text evidence="15">The sequence shown here is derived from an EMBL/GenBank/DDBJ whole genome shotgun (WGS) entry which is preliminary data.</text>
</comment>
<dbReference type="InterPro" id="IPR036942">
    <property type="entry name" value="Beta-barrel_TonB_sf"/>
</dbReference>
<keyword evidence="8 15" id="KW-0675">Receptor</keyword>
<evidence type="ECO:0000313" key="15">
    <source>
        <dbReference type="EMBL" id="MDX5986083.1"/>
    </source>
</evidence>
<keyword evidence="16" id="KW-1185">Reference proteome</keyword>
<reference evidence="15 16" key="1">
    <citation type="submission" date="2023-11" db="EMBL/GenBank/DDBJ databases">
        <title>MicrobeMod: A computational toolkit for identifying prokaryotic methylation and restriction-modification with nanopore sequencing.</title>
        <authorList>
            <person name="Crits-Christoph A."/>
            <person name="Kang S.C."/>
            <person name="Lee H."/>
            <person name="Ostrov N."/>
        </authorList>
    </citation>
    <scope>NUCLEOTIDE SEQUENCE [LARGE SCALE GENOMIC DNA]</scope>
    <source>
        <strain evidence="15 16">ATCC 14820</strain>
    </source>
</reference>
<dbReference type="Pfam" id="PF07715">
    <property type="entry name" value="Plug"/>
    <property type="match status" value="1"/>
</dbReference>
<evidence type="ECO:0000256" key="6">
    <source>
        <dbReference type="ARBA" id="ARBA00023077"/>
    </source>
</evidence>
<comment type="similarity">
    <text evidence="10 11">Belongs to the TonB-dependent receptor family.</text>
</comment>
<feature type="domain" description="TonB-dependent receptor plug" evidence="14">
    <location>
        <begin position="55"/>
        <end position="156"/>
    </location>
</feature>
<evidence type="ECO:0000259" key="14">
    <source>
        <dbReference type="Pfam" id="PF07715"/>
    </source>
</evidence>
<evidence type="ECO:0000256" key="11">
    <source>
        <dbReference type="RuleBase" id="RU003357"/>
    </source>
</evidence>
<sequence length="647" mass="69784">MKTLLSSAALAALLLPATAFAQVAPDPALAQTTDDESAIVVTGIRSTVTPLRADQIGGSVTVLDTDALDQRQTRTVSDILRDVPGVAVSRIPGQTQIRLRGAEANHTLVLIDGIEVSDPYAGEFDFGTLIADDVARVEVLRGQQSSIYGSDAIGGVIQYITLTGREAPGVSARIEGGSSGTVNSAARIAGVSGTFDYALSGTLNTTDGTPNARGGTRNLGNDSGAVSFKSTWSPASNARLTAVARYARTQADFNDSDSNPASKTFGYTIDTPGAHFINEAIYGLLRGELDLLDGKWTQALTGQIADTTRNGYGATARTYGDTGQRLKGSYESTLKLNQGALHHQLTVAVDVERERYRNTDPTGFAFTGRRQVDNVGIVGQYDLTLGEHAAFGASLRQDLNNRFQDTTTYRVQGSYCFDSGTRVRAAAGSGVKNPGFYELYGYSDGRFIGNPGLKPERSEGWEAGIEQSFDQGHVLIGATYFDSRLSDEIYTIYPAPTYVATPANRTTKSRQHGVEAFLNARIGTAWRIDAAYTYLHARENGVEEVRRPSHIASVAVGWRAPHDRFGFTAVARYNGDTSDVAFTDPSYVPVTVRLHDYVLLNLNGDVKLTKHFTLFGRIENLNNAHYEDVFSFTNPGRTVYGGVRARF</sequence>
<dbReference type="SUPFAM" id="SSF56935">
    <property type="entry name" value="Porins"/>
    <property type="match status" value="1"/>
</dbReference>
<dbReference type="CDD" id="cd01347">
    <property type="entry name" value="ligand_gated_channel"/>
    <property type="match status" value="1"/>
</dbReference>
<evidence type="ECO:0000256" key="9">
    <source>
        <dbReference type="ARBA" id="ARBA00023237"/>
    </source>
</evidence>
<evidence type="ECO:0000256" key="7">
    <source>
        <dbReference type="ARBA" id="ARBA00023136"/>
    </source>
</evidence>
<evidence type="ECO:0000313" key="16">
    <source>
        <dbReference type="Proteomes" id="UP001279660"/>
    </source>
</evidence>
<feature type="chain" id="PRO_5046944449" evidence="12">
    <location>
        <begin position="22"/>
        <end position="647"/>
    </location>
</feature>
<protein>
    <submittedName>
        <fullName evidence="15">TonB-dependent receptor</fullName>
    </submittedName>
</protein>
<evidence type="ECO:0000256" key="12">
    <source>
        <dbReference type="SAM" id="SignalP"/>
    </source>
</evidence>
<dbReference type="Pfam" id="PF00593">
    <property type="entry name" value="TonB_dep_Rec_b-barrel"/>
    <property type="match status" value="1"/>
</dbReference>
<evidence type="ECO:0000256" key="2">
    <source>
        <dbReference type="ARBA" id="ARBA00022448"/>
    </source>
</evidence>
<dbReference type="Gene3D" id="2.40.170.20">
    <property type="entry name" value="TonB-dependent receptor, beta-barrel domain"/>
    <property type="match status" value="1"/>
</dbReference>
<proteinExistence type="inferred from homology"/>
<evidence type="ECO:0000256" key="1">
    <source>
        <dbReference type="ARBA" id="ARBA00004571"/>
    </source>
</evidence>
<keyword evidence="4 10" id="KW-0812">Transmembrane</keyword>
<evidence type="ECO:0000256" key="4">
    <source>
        <dbReference type="ARBA" id="ARBA00022692"/>
    </source>
</evidence>